<organism evidence="1 2">
    <name type="scientific">Trichonephila clavipes</name>
    <name type="common">Golden silk orbweaver</name>
    <name type="synonym">Nephila clavipes</name>
    <dbReference type="NCBI Taxonomy" id="2585209"/>
    <lineage>
        <taxon>Eukaryota</taxon>
        <taxon>Metazoa</taxon>
        <taxon>Ecdysozoa</taxon>
        <taxon>Arthropoda</taxon>
        <taxon>Chelicerata</taxon>
        <taxon>Arachnida</taxon>
        <taxon>Araneae</taxon>
        <taxon>Araneomorphae</taxon>
        <taxon>Entelegynae</taxon>
        <taxon>Araneoidea</taxon>
        <taxon>Nephilidae</taxon>
        <taxon>Trichonephila</taxon>
    </lineage>
</organism>
<reference evidence="1" key="1">
    <citation type="submission" date="2020-08" db="EMBL/GenBank/DDBJ databases">
        <title>Multicomponent nature underlies the extraordinary mechanical properties of spider dragline silk.</title>
        <authorList>
            <person name="Kono N."/>
            <person name="Nakamura H."/>
            <person name="Mori M."/>
            <person name="Yoshida Y."/>
            <person name="Ohtoshi R."/>
            <person name="Malay A.D."/>
            <person name="Moran D.A.P."/>
            <person name="Tomita M."/>
            <person name="Numata K."/>
            <person name="Arakawa K."/>
        </authorList>
    </citation>
    <scope>NUCLEOTIDE SEQUENCE</scope>
</reference>
<dbReference type="SUPFAM" id="SSF56672">
    <property type="entry name" value="DNA/RNA polymerases"/>
    <property type="match status" value="1"/>
</dbReference>
<evidence type="ECO:0008006" key="3">
    <source>
        <dbReference type="Google" id="ProtNLM"/>
    </source>
</evidence>
<dbReference type="Proteomes" id="UP000887159">
    <property type="component" value="Unassembled WGS sequence"/>
</dbReference>
<dbReference type="AlphaFoldDB" id="A0A8X6S9C6"/>
<gene>
    <name evidence="1" type="primary">NCL1_62324</name>
    <name evidence="1" type="ORF">TNCV_3697741</name>
</gene>
<dbReference type="CDD" id="cd01647">
    <property type="entry name" value="RT_LTR"/>
    <property type="match status" value="1"/>
</dbReference>
<dbReference type="PANTHER" id="PTHR24559">
    <property type="entry name" value="TRANSPOSON TY3-I GAG-POL POLYPROTEIN"/>
    <property type="match status" value="1"/>
</dbReference>
<dbReference type="InterPro" id="IPR043502">
    <property type="entry name" value="DNA/RNA_pol_sf"/>
</dbReference>
<dbReference type="Gene3D" id="3.30.70.270">
    <property type="match status" value="1"/>
</dbReference>
<proteinExistence type="predicted"/>
<comment type="caution">
    <text evidence="1">The sequence shown here is derived from an EMBL/GenBank/DDBJ whole genome shotgun (WGS) entry which is preliminary data.</text>
</comment>
<sequence>MREILNFCVDRITAEMIIGVITRMAIKEISGSAARIDFRGMIEDLTIEDTNLEMGVKMTILVEGTAEIEVITAQRAKSQNVGIVELKVQIREFEKPWLFHVLLDLEYPCNLGVDLINGSKNILDFDRKSLVIPDSQIDTVVKTIEEGNPYRYDRVKQAILDYHVQKILKEGTIIPIQSPYASPVVLCRKNNGLPADNPEAYRFAVDYRKLKSIAKYPRYPLPLKDDLITNIPHMTIMSTLDLKLGYFQLAENPTDIVKTPFDTKNSIYAFRRVPFGLPGVASNF</sequence>
<evidence type="ECO:0000313" key="1">
    <source>
        <dbReference type="EMBL" id="GFY09812.1"/>
    </source>
</evidence>
<protein>
    <recommendedName>
        <fullName evidence="3">Transposon Ty3-I Gag-Pol polyprotein</fullName>
    </recommendedName>
</protein>
<dbReference type="InterPro" id="IPR053134">
    <property type="entry name" value="RNA-dir_DNA_polymerase"/>
</dbReference>
<name>A0A8X6S9C6_TRICX</name>
<dbReference type="PANTHER" id="PTHR24559:SF444">
    <property type="entry name" value="REVERSE TRANSCRIPTASE DOMAIN-CONTAINING PROTEIN"/>
    <property type="match status" value="1"/>
</dbReference>
<dbReference type="GO" id="GO:0071897">
    <property type="term" value="P:DNA biosynthetic process"/>
    <property type="evidence" value="ECO:0007669"/>
    <property type="project" value="UniProtKB-ARBA"/>
</dbReference>
<keyword evidence="2" id="KW-1185">Reference proteome</keyword>
<dbReference type="EMBL" id="BMAU01021292">
    <property type="protein sequence ID" value="GFY09812.1"/>
    <property type="molecule type" value="Genomic_DNA"/>
</dbReference>
<dbReference type="InterPro" id="IPR043128">
    <property type="entry name" value="Rev_trsase/Diguanyl_cyclase"/>
</dbReference>
<evidence type="ECO:0000313" key="2">
    <source>
        <dbReference type="Proteomes" id="UP000887159"/>
    </source>
</evidence>
<accession>A0A8X6S9C6</accession>
<dbReference type="Gene3D" id="3.10.10.10">
    <property type="entry name" value="HIV Type 1 Reverse Transcriptase, subunit A, domain 1"/>
    <property type="match status" value="1"/>
</dbReference>